<keyword evidence="4" id="KW-1185">Reference proteome</keyword>
<evidence type="ECO:0000259" key="2">
    <source>
        <dbReference type="SMART" id="SM01227"/>
    </source>
</evidence>
<accession>A0A5J9TVQ2</accession>
<organism evidence="3 4">
    <name type="scientific">Eragrostis curvula</name>
    <name type="common">weeping love grass</name>
    <dbReference type="NCBI Taxonomy" id="38414"/>
    <lineage>
        <taxon>Eukaryota</taxon>
        <taxon>Viridiplantae</taxon>
        <taxon>Streptophyta</taxon>
        <taxon>Embryophyta</taxon>
        <taxon>Tracheophyta</taxon>
        <taxon>Spermatophyta</taxon>
        <taxon>Magnoliopsida</taxon>
        <taxon>Liliopsida</taxon>
        <taxon>Poales</taxon>
        <taxon>Poaceae</taxon>
        <taxon>PACMAD clade</taxon>
        <taxon>Chloridoideae</taxon>
        <taxon>Eragrostideae</taxon>
        <taxon>Eragrostidinae</taxon>
        <taxon>Eragrostis</taxon>
    </lineage>
</organism>
<gene>
    <name evidence="3" type="ORF">EJB05_38967</name>
</gene>
<dbReference type="EMBL" id="RWGY01000031">
    <property type="protein sequence ID" value="TVU15446.1"/>
    <property type="molecule type" value="Genomic_DNA"/>
</dbReference>
<evidence type="ECO:0000313" key="4">
    <source>
        <dbReference type="Proteomes" id="UP000324897"/>
    </source>
</evidence>
<evidence type="ECO:0000313" key="3">
    <source>
        <dbReference type="EMBL" id="TVU15446.1"/>
    </source>
</evidence>
<feature type="compositionally biased region" description="Basic and acidic residues" evidence="1">
    <location>
        <begin position="53"/>
        <end position="66"/>
    </location>
</feature>
<dbReference type="PANTHER" id="PTHR34357:SF5">
    <property type="entry name" value="EXPRESSED PROTEIN"/>
    <property type="match status" value="1"/>
</dbReference>
<dbReference type="SMART" id="SM01227">
    <property type="entry name" value="GCK"/>
    <property type="match status" value="1"/>
</dbReference>
<proteinExistence type="predicted"/>
<dbReference type="OrthoDB" id="2148418at2759"/>
<reference evidence="3 4" key="1">
    <citation type="journal article" date="2019" name="Sci. Rep.">
        <title>A high-quality genome of Eragrostis curvula grass provides insights into Poaceae evolution and supports new strategies to enhance forage quality.</title>
        <authorList>
            <person name="Carballo J."/>
            <person name="Santos B.A.C.M."/>
            <person name="Zappacosta D."/>
            <person name="Garbus I."/>
            <person name="Selva J.P."/>
            <person name="Gallo C.A."/>
            <person name="Diaz A."/>
            <person name="Albertini E."/>
            <person name="Caccamo M."/>
            <person name="Echenique V."/>
        </authorList>
    </citation>
    <scope>NUCLEOTIDE SEQUENCE [LARGE SCALE GENOMIC DNA]</scope>
    <source>
        <strain evidence="4">cv. Victoria</strain>
        <tissue evidence="3">Leaf</tissue>
    </source>
</reference>
<protein>
    <recommendedName>
        <fullName evidence="2">GCK domain-containing protein</fullName>
    </recommendedName>
</protein>
<feature type="domain" description="GCK" evidence="2">
    <location>
        <begin position="83"/>
        <end position="157"/>
    </location>
</feature>
<dbReference type="AlphaFoldDB" id="A0A5J9TVQ2"/>
<comment type="caution">
    <text evidence="3">The sequence shown here is derived from an EMBL/GenBank/DDBJ whole genome shotgun (WGS) entry which is preliminary data.</text>
</comment>
<name>A0A5J9TVQ2_9POAL</name>
<dbReference type="Proteomes" id="UP000324897">
    <property type="component" value="Unassembled WGS sequence"/>
</dbReference>
<dbReference type="Pfam" id="PF07802">
    <property type="entry name" value="GCK"/>
    <property type="match status" value="1"/>
</dbReference>
<feature type="compositionally biased region" description="Low complexity" evidence="1">
    <location>
        <begin position="1"/>
        <end position="52"/>
    </location>
</feature>
<dbReference type="Gramene" id="TVU15446">
    <property type="protein sequence ID" value="TVU15446"/>
    <property type="gene ID" value="EJB05_38967"/>
</dbReference>
<evidence type="ECO:0000256" key="1">
    <source>
        <dbReference type="SAM" id="MobiDB-lite"/>
    </source>
</evidence>
<feature type="non-terminal residue" evidence="3">
    <location>
        <position position="1"/>
    </location>
</feature>
<dbReference type="Gene3D" id="1.10.287.2900">
    <property type="match status" value="1"/>
</dbReference>
<sequence>MGNAASSSPLPRADPASASSLSPPAEAATASASASTHPREATTPTTTVAANHPAKEDAPADARADGAAETVVVNNATASEEKEDCGFCLFMKGGGCKEYFISWEICVEDAEAAGEDDVERCHHITTTLWKCMKAHRDYYEPVFCIERDIAEDMEAAQTKKGGCGKEGRDDFYNLVEYQSPMRRFGIIKTEFVARSEQ</sequence>
<feature type="region of interest" description="Disordered" evidence="1">
    <location>
        <begin position="1"/>
        <end position="66"/>
    </location>
</feature>
<dbReference type="InterPro" id="IPR012891">
    <property type="entry name" value="GCK_dom"/>
</dbReference>
<dbReference type="PANTHER" id="PTHR34357">
    <property type="entry name" value="F7A19.14 PROTEIN-RELATED"/>
    <property type="match status" value="1"/>
</dbReference>